<keyword evidence="6" id="KW-0064">Aspartyl protease</keyword>
<feature type="domain" description="Integrase catalytic" evidence="13">
    <location>
        <begin position="1357"/>
        <end position="1529"/>
    </location>
</feature>
<evidence type="ECO:0000256" key="10">
    <source>
        <dbReference type="ARBA" id="ARBA00023136"/>
    </source>
</evidence>
<dbReference type="GO" id="GO:0015074">
    <property type="term" value="P:DNA integration"/>
    <property type="evidence" value="ECO:0007669"/>
    <property type="project" value="InterPro"/>
</dbReference>
<keyword evidence="8 11" id="KW-1133">Transmembrane helix</keyword>
<evidence type="ECO:0000256" key="4">
    <source>
        <dbReference type="ARBA" id="ARBA00022538"/>
    </source>
</evidence>
<feature type="compositionally biased region" description="Low complexity" evidence="12">
    <location>
        <begin position="477"/>
        <end position="486"/>
    </location>
</feature>
<evidence type="ECO:0000256" key="2">
    <source>
        <dbReference type="ARBA" id="ARBA00008440"/>
    </source>
</evidence>
<keyword evidence="6" id="KW-0378">Hydrolase</keyword>
<dbReference type="InterPro" id="IPR003855">
    <property type="entry name" value="K+_transporter"/>
</dbReference>
<proteinExistence type="inferred from homology"/>
<feature type="region of interest" description="Disordered" evidence="12">
    <location>
        <begin position="466"/>
        <end position="494"/>
    </location>
</feature>
<dbReference type="GO" id="GO:0004190">
    <property type="term" value="F:aspartic-type endopeptidase activity"/>
    <property type="evidence" value="ECO:0007669"/>
    <property type="project" value="UniProtKB-KW"/>
</dbReference>
<evidence type="ECO:0000256" key="5">
    <source>
        <dbReference type="ARBA" id="ARBA00022692"/>
    </source>
</evidence>
<comment type="subcellular location">
    <subcellularLocation>
        <location evidence="1">Cell membrane</location>
        <topology evidence="1">Multi-pass membrane protein</topology>
    </subcellularLocation>
    <subcellularLocation>
        <location evidence="11">Membrane</location>
        <topology evidence="11">Multi-pass membrane protein</topology>
    </subcellularLocation>
</comment>
<organism evidence="14">
    <name type="scientific">Fagus sylvatica</name>
    <name type="common">Beechnut</name>
    <dbReference type="NCBI Taxonomy" id="28930"/>
    <lineage>
        <taxon>Eukaryota</taxon>
        <taxon>Viridiplantae</taxon>
        <taxon>Streptophyta</taxon>
        <taxon>Embryophyta</taxon>
        <taxon>Tracheophyta</taxon>
        <taxon>Spermatophyta</taxon>
        <taxon>Magnoliopsida</taxon>
        <taxon>eudicotyledons</taxon>
        <taxon>Gunneridae</taxon>
        <taxon>Pentapetalae</taxon>
        <taxon>rosids</taxon>
        <taxon>fabids</taxon>
        <taxon>Fagales</taxon>
        <taxon>Fagaceae</taxon>
        <taxon>Fagus</taxon>
    </lineage>
</organism>
<gene>
    <name evidence="14" type="ORF">FSB_LOCUS56662</name>
</gene>
<dbReference type="SUPFAM" id="SSF53098">
    <property type="entry name" value="Ribonuclease H-like"/>
    <property type="match status" value="1"/>
</dbReference>
<sequence length="2320" mass="258868">MLNYTIFTVLSAVGGIKVDHPHMSNDVVVIVAVIILVGLFSMQHYGTDKVGWLFAPIVLLWFLLIGGIGIFNIWKYESSVLKAFSPVHIFRYFNRRGKDGWTSLGGTEALFADLALFPVSAVQIAFTVVVFPCLLLAYSGQAAFIMNNKTLVNDAFYRSIPENIYWPVFLVATAAAIVASQATISATFSIIKQALALGCFPRVKVVHTSKKFLGQIYVPDINWILMILCIAVTAGFKNQSQIGNAYGTAVVIVMLVTTLLMILIMLLVWRCHWILVLLFTALSLVVECTYFSAVLFKIDQGGWVPLVIAAAFLVIMYVWHYGTVKRYEFEMHSKVSMAWLLGLGPSLGLVRVPGIGLVYTELASGVPHIFSHFITNLPAIHSVVVFVCVKYLPVYTVPEDERFLVKRIGPKNFHMFRCVARYGYKDLHKKDDDFEKKLFDSLFLFVRLESMMEGFSDSDECSLYGQTTQQSRDGLPNNNGNSSSSNVDPTMSSVDSIVPVRSPSHVNHTVSSSGQGSAQTEIDELEFLNSCRDAGVVHILGNTVVRARRDSKFYKKIAIDYIYAFLRKICRENSVIFNVPHESLLDVGQRHRQENKINVNTNTHTDTQSSKVSQITEKTLLPAKPHHTEMADFETNPAEETKNPVQKITANGVTEREKILTVNTFSCSNVLLKSAAQMCCSSLSLQNPLSCSSLFCRSSSVCGQVRELSRVSVKAEKGRVLKLISDAALSKDQAALSGDQAPCSAICYYCCIIEEQVNDIAIEKLYLSFISKLTMDSEYSSRQENASATHFLDDPPPSIPYYLHASLWQWASASKTSLDLWMEALGPPQEGISSPLYSLWNRCNIVVITWILNCVSKEIHATMLYKQTASEIWAILRNRFSQSNGPQIFQVEQAIGSSNQSHVSVSDYYTKLQGLWEELLNYRPIPICTCILSCSCGAMRQVFDNYQQACLMQFLMGLNETFTPVRGQILLMDPMPHIDKVFSLLRQEERQRSIGQISVPRVESTALLCKSDSARPYQPKQGYQKKDKPTCTHCGYIGHTMDKCYKLHGYPPGYKPKGKSPMVHQVSLNNFGTSAARTDEMSSFQISQIQSQCQQLLAALNTKPEPTPNTSYQAMANTTLSSPLPTHSISGASLYPSVYNSQTFTPNLSHSIFASNVVLPTSMSANSWVIDTGATDHMVHSLSCLSTITSMVNTSVELPNGELVSVTHIGTVILSSSLTLTNVLCVPTFHLNLISVSKLVHSSPCCLIFMSNYCLIQAFTPWRMIGLGKLQAGLYLLQTSFDPSSAAKLHQTSVSSFNKVASVSAPVQFTPMQLWHYRLGHSSFDKLHFLHGCVQNLPSMNKNAPFCDICPLAKQKRLPFPNKGHMCLNNFDLIHCDIWGPYFVPTLDGHKYFLTIVDDHSRSTWVYLMHSKSDTRPLLISFFNMVETQFHVKIKSIRSDNGLEFEMIDFFNTKGIIHQTSCRDTPQQNSVVERKHQHLLNIARAIRFQSHLPYKFWGECILTAAYIINRLPSPLLQHKTPFELLMHKPPTYSHLKVFGCLAYASTLPSHRTKFDARAVPCVFMGYPFGTKGYKLFNLHTEQLFLSRDVVFHEHVFPFFSPHSFTQPPPSDSDLSTPKPSFPFCMDIEPSHNSHNPPTTIFTPDSVSPAQAHIPIPPCPRDSADIPPCPHDSVDMPPCPHDSAALPHLDISPTPEISPPPLQPTRKSTRSTTIPSYLQDYHCHLASTTTPPKPTVLYPIAETLSYSHLSPTHKAYTIAITAPVEPRFYHEAVTSSHWCQAMEKELEALEANQTWDLTTLPAGKHPIGCKWVYKIKFKSDGSIEKYKARLVAKGYNQLEGIDYAETFSPVAKLVTVRCFVALAVAKGWFLTQLDVNNAFLHGELEEEVFMSLPPGFKKSQGSSPNLVCKLTKSLYGLKQASRQWFSKFSSTILAHGFKQSKCDYSLFTKIDGSIFIGLLVYVDDILIASNDPASVTLLTTFLDTHFKLKDLGPAKYFLGLELARSQKGISLCQRKYALDILQDSGFLGSKPVKIPMEQHLKLSRDQGLLLPDPSAYRRLIGRLLYLTLTRPDIAYSISCLSQFMSAPRIPHLQAAHRGFCDSDWAGCPDTRRSLTGFCIFLGDSLISWRSKKQTVVSRSSAEAEYRAMSIATCELTWLLSLLQDFCIPHPSASVLFCDNQAALHIAANPVFHERTKHIELDCHFLRDKIQAGLLKTLHVSTTHQLADIFTKPLGCSNVLLKSAAQMCCSSLSLQNPLSCSSLFCKSSSVCGQVRELSRVSVKAEKGRVLKLISDAALSEDQAPCSAIYYYCCIIEEQVNDM</sequence>
<evidence type="ECO:0000256" key="6">
    <source>
        <dbReference type="ARBA" id="ARBA00022750"/>
    </source>
</evidence>
<feature type="transmembrane region" description="Helical" evidence="11">
    <location>
        <begin position="302"/>
        <end position="319"/>
    </location>
</feature>
<dbReference type="EMBL" id="OIVN01006245">
    <property type="protein sequence ID" value="SPD28780.1"/>
    <property type="molecule type" value="Genomic_DNA"/>
</dbReference>
<dbReference type="Pfam" id="PF07727">
    <property type="entry name" value="RVT_2"/>
    <property type="match status" value="1"/>
</dbReference>
<evidence type="ECO:0000256" key="1">
    <source>
        <dbReference type="ARBA" id="ARBA00004651"/>
    </source>
</evidence>
<comment type="function">
    <text evidence="11">Potassium transporter.</text>
</comment>
<feature type="transmembrane region" description="Helical" evidence="11">
    <location>
        <begin position="275"/>
        <end position="296"/>
    </location>
</feature>
<keyword evidence="7 11" id="KW-0630">Potassium</keyword>
<feature type="transmembrane region" description="Helical" evidence="11">
    <location>
        <begin position="246"/>
        <end position="268"/>
    </location>
</feature>
<dbReference type="Gene3D" id="3.30.420.10">
    <property type="entry name" value="Ribonuclease H-like superfamily/Ribonuclease H"/>
    <property type="match status" value="1"/>
</dbReference>
<evidence type="ECO:0000259" key="13">
    <source>
        <dbReference type="PROSITE" id="PS50994"/>
    </source>
</evidence>
<keyword evidence="10 11" id="KW-0472">Membrane</keyword>
<dbReference type="InterPro" id="IPR054722">
    <property type="entry name" value="PolX-like_BBD"/>
</dbReference>
<dbReference type="GO" id="GO:0005886">
    <property type="term" value="C:plasma membrane"/>
    <property type="evidence" value="ECO:0007669"/>
    <property type="project" value="UniProtKB-SubCell"/>
</dbReference>
<dbReference type="PANTHER" id="PTHR30540:SF120">
    <property type="entry name" value="POTASSIUM TRANSPORTER"/>
    <property type="match status" value="1"/>
</dbReference>
<keyword evidence="5 11" id="KW-0812">Transmembrane</keyword>
<keyword evidence="6" id="KW-0645">Protease</keyword>
<evidence type="ECO:0000256" key="7">
    <source>
        <dbReference type="ARBA" id="ARBA00022958"/>
    </source>
</evidence>
<dbReference type="Pfam" id="PF22936">
    <property type="entry name" value="Pol_BBD"/>
    <property type="match status" value="1"/>
</dbReference>
<dbReference type="PROSITE" id="PS50994">
    <property type="entry name" value="INTEGRASE"/>
    <property type="match status" value="1"/>
</dbReference>
<dbReference type="InterPro" id="IPR036397">
    <property type="entry name" value="RNaseH_sf"/>
</dbReference>
<feature type="transmembrane region" description="Helical" evidence="11">
    <location>
        <begin position="212"/>
        <end position="234"/>
    </location>
</feature>
<feature type="region of interest" description="Disordered" evidence="12">
    <location>
        <begin position="1689"/>
        <end position="1710"/>
    </location>
</feature>
<feature type="transmembrane region" description="Helical" evidence="11">
    <location>
        <begin position="339"/>
        <end position="359"/>
    </location>
</feature>
<keyword evidence="3" id="KW-0813">Transport</keyword>
<dbReference type="NCBIfam" id="TIGR00794">
    <property type="entry name" value="kup"/>
    <property type="match status" value="1"/>
</dbReference>
<reference evidence="14" key="1">
    <citation type="submission" date="2018-02" db="EMBL/GenBank/DDBJ databases">
        <authorList>
            <person name="Cohen D.B."/>
            <person name="Kent A.D."/>
        </authorList>
    </citation>
    <scope>NUCLEOTIDE SEQUENCE</scope>
</reference>
<dbReference type="InterPro" id="IPR013103">
    <property type="entry name" value="RVT_2"/>
</dbReference>
<feature type="transmembrane region" description="Helical" evidence="11">
    <location>
        <begin position="52"/>
        <end position="74"/>
    </location>
</feature>
<evidence type="ECO:0000256" key="3">
    <source>
        <dbReference type="ARBA" id="ARBA00022448"/>
    </source>
</evidence>
<comment type="similarity">
    <text evidence="2 11">Belongs to the HAK/KUP transporter (TC 2.A.72.3) family.</text>
</comment>
<feature type="transmembrane region" description="Helical" evidence="11">
    <location>
        <begin position="164"/>
        <end position="191"/>
    </location>
</feature>
<feature type="transmembrane region" description="Helical" evidence="11">
    <location>
        <begin position="124"/>
        <end position="144"/>
    </location>
</feature>
<dbReference type="CDD" id="cd09272">
    <property type="entry name" value="RNase_HI_RT_Ty1"/>
    <property type="match status" value="1"/>
</dbReference>
<dbReference type="Pfam" id="PF25597">
    <property type="entry name" value="SH3_retrovirus"/>
    <property type="match status" value="1"/>
</dbReference>
<feature type="transmembrane region" description="Helical" evidence="11">
    <location>
        <begin position="27"/>
        <end position="46"/>
    </location>
</feature>
<comment type="caution">
    <text evidence="11">Lacks conserved residue(s) required for the propagation of feature annotation.</text>
</comment>
<evidence type="ECO:0000256" key="11">
    <source>
        <dbReference type="RuleBase" id="RU321113"/>
    </source>
</evidence>
<evidence type="ECO:0000256" key="8">
    <source>
        <dbReference type="ARBA" id="ARBA00022989"/>
    </source>
</evidence>
<dbReference type="InterPro" id="IPR043502">
    <property type="entry name" value="DNA/RNA_pol_sf"/>
</dbReference>
<keyword evidence="4 11" id="KW-0633">Potassium transport</keyword>
<evidence type="ECO:0000313" key="14">
    <source>
        <dbReference type="EMBL" id="SPD28780.1"/>
    </source>
</evidence>
<dbReference type="InterPro" id="IPR053951">
    <property type="entry name" value="K_trans_N"/>
</dbReference>
<dbReference type="Pfam" id="PF02705">
    <property type="entry name" value="K_trans"/>
    <property type="match status" value="1"/>
</dbReference>
<evidence type="ECO:0000256" key="9">
    <source>
        <dbReference type="ARBA" id="ARBA00023065"/>
    </source>
</evidence>
<name>A0A2N9IX04_FAGSY</name>
<dbReference type="InterPro" id="IPR053952">
    <property type="entry name" value="K_trans_C"/>
</dbReference>
<dbReference type="PANTHER" id="PTHR30540">
    <property type="entry name" value="OSMOTIC STRESS POTASSIUM TRANSPORTER"/>
    <property type="match status" value="1"/>
</dbReference>
<accession>A0A2N9IX04</accession>
<dbReference type="InterPro" id="IPR057670">
    <property type="entry name" value="SH3_retrovirus"/>
</dbReference>
<dbReference type="GO" id="GO:0003676">
    <property type="term" value="F:nucleic acid binding"/>
    <property type="evidence" value="ECO:0007669"/>
    <property type="project" value="InterPro"/>
</dbReference>
<dbReference type="Pfam" id="PF13976">
    <property type="entry name" value="gag_pre-integrs"/>
    <property type="match status" value="1"/>
</dbReference>
<protein>
    <recommendedName>
        <fullName evidence="11">Potassium transporter</fullName>
    </recommendedName>
</protein>
<keyword evidence="9 11" id="KW-0406">Ion transport</keyword>
<dbReference type="InterPro" id="IPR012337">
    <property type="entry name" value="RNaseH-like_sf"/>
</dbReference>
<evidence type="ECO:0000256" key="12">
    <source>
        <dbReference type="SAM" id="MobiDB-lite"/>
    </source>
</evidence>
<dbReference type="Pfam" id="PF22776">
    <property type="entry name" value="K_trans_C"/>
    <property type="match status" value="1"/>
</dbReference>
<dbReference type="InterPro" id="IPR025724">
    <property type="entry name" value="GAG-pre-integrase_dom"/>
</dbReference>
<dbReference type="SUPFAM" id="SSF56672">
    <property type="entry name" value="DNA/RNA polymerases"/>
    <property type="match status" value="1"/>
</dbReference>
<dbReference type="GO" id="GO:0015079">
    <property type="term" value="F:potassium ion transmembrane transporter activity"/>
    <property type="evidence" value="ECO:0007669"/>
    <property type="project" value="UniProtKB-UniRule"/>
</dbReference>
<dbReference type="InterPro" id="IPR001584">
    <property type="entry name" value="Integrase_cat-core"/>
</dbReference>
<dbReference type="Pfam" id="PF00665">
    <property type="entry name" value="rve"/>
    <property type="match status" value="1"/>
</dbReference>